<comment type="caution">
    <text evidence="4">The sequence shown here is derived from an EMBL/GenBank/DDBJ whole genome shotgun (WGS) entry which is preliminary data.</text>
</comment>
<gene>
    <name evidence="4" type="ORF">QPL79_07310</name>
</gene>
<dbReference type="EMBL" id="JASNVW010000004">
    <property type="protein sequence ID" value="MDK6029168.1"/>
    <property type="molecule type" value="Genomic_DNA"/>
</dbReference>
<accession>A0ABD4ZAP8</accession>
<evidence type="ECO:0000313" key="4">
    <source>
        <dbReference type="EMBL" id="MDK6029168.1"/>
    </source>
</evidence>
<evidence type="ECO:0000313" key="5">
    <source>
        <dbReference type="Proteomes" id="UP001529235"/>
    </source>
</evidence>
<keyword evidence="1" id="KW-0285">Flavoprotein</keyword>
<evidence type="ECO:0000256" key="2">
    <source>
        <dbReference type="ARBA" id="ARBA00023002"/>
    </source>
</evidence>
<dbReference type="PRINTS" id="PR00368">
    <property type="entry name" value="FADPNR"/>
</dbReference>
<sequence length="332" mass="35967">MWLAMSEEAVIKSDVLVIGGGVAGLSAALYIARQNLKVVVVAADIGGQLSYASVIENYPGFESSSGLSLVLKIQQQAQGFGAEIIIDEVMLLEKRGDVFIAKTKKGLVIESIAIVAACGKAPRKLGLANEDLFVGRGLSYCVICDAPLYKGKAVALVSFGEKGVENIELLAPLAKEVYYIVPYQKDLSIEHAKRFANVKIFEGYKVVAIHGDRKLEKVVVDRDGEKVELSVDALFVEMGFETRIDFLKPFVDLNERGEVIVNNLGETKTAGLFAAGDLASNTPYKQAVIAAASGVIAALSAINYVNNVKGLKKRIGVDWEKKVKKVERRFRL</sequence>
<dbReference type="GO" id="GO:0016491">
    <property type="term" value="F:oxidoreductase activity"/>
    <property type="evidence" value="ECO:0007669"/>
    <property type="project" value="UniProtKB-KW"/>
</dbReference>
<keyword evidence="5" id="KW-1185">Reference proteome</keyword>
<dbReference type="PANTHER" id="PTHR48105">
    <property type="entry name" value="THIOREDOXIN REDUCTASE 1-RELATED-RELATED"/>
    <property type="match status" value="1"/>
</dbReference>
<dbReference type="AlphaFoldDB" id="A0ABD4ZAP8"/>
<dbReference type="InterPro" id="IPR036188">
    <property type="entry name" value="FAD/NAD-bd_sf"/>
</dbReference>
<reference evidence="4 5" key="1">
    <citation type="submission" date="2023-05" db="EMBL/GenBank/DDBJ databases">
        <title>A new hyperthermophilic archaea 'Ignisphaera cupida' sp. nov. and description of the family 'Ignisphaeraceae' fam. nov.</title>
        <authorList>
            <person name="Podosokorskaya O.A."/>
            <person name="Elcheninov A.G."/>
            <person name="Klukina A."/>
            <person name="Merkel A.Y."/>
        </authorList>
    </citation>
    <scope>NUCLEOTIDE SEQUENCE [LARGE SCALE GENOMIC DNA]</scope>
    <source>
        <strain evidence="4 5">4213-co</strain>
    </source>
</reference>
<dbReference type="Gene3D" id="3.50.50.60">
    <property type="entry name" value="FAD/NAD(P)-binding domain"/>
    <property type="match status" value="2"/>
</dbReference>
<dbReference type="SUPFAM" id="SSF51905">
    <property type="entry name" value="FAD/NAD(P)-binding domain"/>
    <property type="match status" value="1"/>
</dbReference>
<keyword evidence="2" id="KW-0560">Oxidoreductase</keyword>
<dbReference type="InterPro" id="IPR050097">
    <property type="entry name" value="Ferredoxin-NADP_redctase_2"/>
</dbReference>
<dbReference type="Proteomes" id="UP001529235">
    <property type="component" value="Unassembled WGS sequence"/>
</dbReference>
<name>A0ABD4ZAP8_9CREN</name>
<organism evidence="4 5">
    <name type="scientific">Ignisphaera cupida</name>
    <dbReference type="NCBI Taxonomy" id="3050454"/>
    <lineage>
        <taxon>Archaea</taxon>
        <taxon>Thermoproteota</taxon>
        <taxon>Thermoprotei</taxon>
        <taxon>Desulfurococcales</taxon>
        <taxon>Desulfurococcaceae</taxon>
        <taxon>Ignisphaera</taxon>
    </lineage>
</organism>
<evidence type="ECO:0000256" key="1">
    <source>
        <dbReference type="ARBA" id="ARBA00022630"/>
    </source>
</evidence>
<proteinExistence type="predicted"/>
<feature type="domain" description="FAD/NAD(P)-binding" evidence="3">
    <location>
        <begin position="14"/>
        <end position="294"/>
    </location>
</feature>
<dbReference type="Pfam" id="PF07992">
    <property type="entry name" value="Pyr_redox_2"/>
    <property type="match status" value="1"/>
</dbReference>
<protein>
    <submittedName>
        <fullName evidence="4">FAD-dependent oxidoreductase</fullName>
    </submittedName>
</protein>
<evidence type="ECO:0000259" key="3">
    <source>
        <dbReference type="Pfam" id="PF07992"/>
    </source>
</evidence>
<dbReference type="PRINTS" id="PR00469">
    <property type="entry name" value="PNDRDTASEII"/>
</dbReference>
<dbReference type="InterPro" id="IPR023753">
    <property type="entry name" value="FAD/NAD-binding_dom"/>
</dbReference>
<dbReference type="RefSeq" id="WP_285274152.1">
    <property type="nucleotide sequence ID" value="NZ_JASNVW010000004.1"/>
</dbReference>